<accession>A0A1R0Y2G1</accession>
<dbReference type="AlphaFoldDB" id="A0A1R0Y2G1"/>
<dbReference type="OrthoDB" id="2060541at2"/>
<evidence type="ECO:0000313" key="1">
    <source>
        <dbReference type="EMBL" id="OMD41498.1"/>
    </source>
</evidence>
<dbReference type="RefSeq" id="WP_042131272.1">
    <property type="nucleotide sequence ID" value="NZ_MPTC01000007.1"/>
</dbReference>
<comment type="caution">
    <text evidence="1">The sequence shown here is derived from an EMBL/GenBank/DDBJ whole genome shotgun (WGS) entry which is preliminary data.</text>
</comment>
<proteinExistence type="predicted"/>
<reference evidence="1 2" key="1">
    <citation type="submission" date="2016-10" db="EMBL/GenBank/DDBJ databases">
        <title>Paenibacillus species isolates.</title>
        <authorList>
            <person name="Beno S.M."/>
        </authorList>
    </citation>
    <scope>NUCLEOTIDE SEQUENCE [LARGE SCALE GENOMIC DNA]</scope>
    <source>
        <strain evidence="1 2">FSL H7-0710</strain>
    </source>
</reference>
<protein>
    <submittedName>
        <fullName evidence="1">Uncharacterized protein</fullName>
    </submittedName>
</protein>
<name>A0A1R0Y2G1_9BACL</name>
<dbReference type="EMBL" id="MPTC01000007">
    <property type="protein sequence ID" value="OMD41498.1"/>
    <property type="molecule type" value="Genomic_DNA"/>
</dbReference>
<dbReference type="Proteomes" id="UP000187439">
    <property type="component" value="Unassembled WGS sequence"/>
</dbReference>
<evidence type="ECO:0000313" key="2">
    <source>
        <dbReference type="Proteomes" id="UP000187439"/>
    </source>
</evidence>
<gene>
    <name evidence="1" type="ORF">BSK52_11420</name>
</gene>
<sequence length="289" mass="32309">MKNGKILLIVLFLGLFSLIYYEITHVYGTSANQIISLPKQDKNINAGIDKSDVRKTKFKKLIDIEGWAYINNIGADQQNVFIVLTSENNQYIYNTEKVFRGDLPSALNDQENNIENAGFKGLIDTSDIVAGSYQIGFYIENGSRKEFSLSGIAVVKNNSKIDFKENLSNTVDLILDKAKDKVQVNIEEVKKENGIFKVKGWGFLENGSPETSQTYIVLKRGESLFVFDTQLQIRKDVTANFGGKTDLDRSGFLAKIGEESIGKGKFQIGIYIKNGPLTGLYWSKESIGE</sequence>
<organism evidence="1 2">
    <name type="scientific">Paenibacillus odorifer</name>
    <dbReference type="NCBI Taxonomy" id="189426"/>
    <lineage>
        <taxon>Bacteria</taxon>
        <taxon>Bacillati</taxon>
        <taxon>Bacillota</taxon>
        <taxon>Bacilli</taxon>
        <taxon>Bacillales</taxon>
        <taxon>Paenibacillaceae</taxon>
        <taxon>Paenibacillus</taxon>
    </lineage>
</organism>